<evidence type="ECO:0000313" key="1">
    <source>
        <dbReference type="EMBL" id="GIX83440.1"/>
    </source>
</evidence>
<protein>
    <submittedName>
        <fullName evidence="1">Uncharacterized protein</fullName>
    </submittedName>
</protein>
<organism evidence="1 2">
    <name type="scientific">Caerostris extrusa</name>
    <name type="common">Bark spider</name>
    <name type="synonym">Caerostris bankana</name>
    <dbReference type="NCBI Taxonomy" id="172846"/>
    <lineage>
        <taxon>Eukaryota</taxon>
        <taxon>Metazoa</taxon>
        <taxon>Ecdysozoa</taxon>
        <taxon>Arthropoda</taxon>
        <taxon>Chelicerata</taxon>
        <taxon>Arachnida</taxon>
        <taxon>Araneae</taxon>
        <taxon>Araneomorphae</taxon>
        <taxon>Entelegynae</taxon>
        <taxon>Araneoidea</taxon>
        <taxon>Araneidae</taxon>
        <taxon>Caerostris</taxon>
    </lineage>
</organism>
<dbReference type="Proteomes" id="UP001054945">
    <property type="component" value="Unassembled WGS sequence"/>
</dbReference>
<name>A0AAV4NF88_CAEEX</name>
<reference evidence="1 2" key="1">
    <citation type="submission" date="2021-06" db="EMBL/GenBank/DDBJ databases">
        <title>Caerostris extrusa draft genome.</title>
        <authorList>
            <person name="Kono N."/>
            <person name="Arakawa K."/>
        </authorList>
    </citation>
    <scope>NUCLEOTIDE SEQUENCE [LARGE SCALE GENOMIC DNA]</scope>
</reference>
<proteinExistence type="predicted"/>
<keyword evidence="2" id="KW-1185">Reference proteome</keyword>
<comment type="caution">
    <text evidence="1">The sequence shown here is derived from an EMBL/GenBank/DDBJ whole genome shotgun (WGS) entry which is preliminary data.</text>
</comment>
<gene>
    <name evidence="1" type="ORF">CEXT_661031</name>
</gene>
<sequence length="94" mass="10808">MHNLLIAETKIENLYKTVMAITCKTACLETDFLLFEIDVVSLDFSFSVSPKHSEGEGRRRFQWAGAKRDTLVSKSTLCRRLLSLAFTRNQSHRK</sequence>
<dbReference type="EMBL" id="BPLR01003333">
    <property type="protein sequence ID" value="GIX83440.1"/>
    <property type="molecule type" value="Genomic_DNA"/>
</dbReference>
<accession>A0AAV4NF88</accession>
<dbReference type="AlphaFoldDB" id="A0AAV4NF88"/>
<evidence type="ECO:0000313" key="2">
    <source>
        <dbReference type="Proteomes" id="UP001054945"/>
    </source>
</evidence>